<evidence type="ECO:0000313" key="2">
    <source>
        <dbReference type="EMBL" id="EPT03541.1"/>
    </source>
</evidence>
<dbReference type="STRING" id="743788.S8FQJ7"/>
<dbReference type="eggNOG" id="ENOG502SC56">
    <property type="taxonomic scope" value="Eukaryota"/>
</dbReference>
<sequence>MGQTCTLPLCRLFHRRTEPDDCPCGAPLQTRRHILQDCPRYEPTRHILRAASAQIDLPTILGTEEGITALAEFIEQSGAFTKTGERGRDEKRVDTPQATAPPPDDEDGADSDDSEVGEVEHSDDEDER</sequence>
<evidence type="ECO:0000256" key="1">
    <source>
        <dbReference type="SAM" id="MobiDB-lite"/>
    </source>
</evidence>
<reference evidence="2 3" key="1">
    <citation type="journal article" date="2012" name="Science">
        <title>The Paleozoic origin of enzymatic lignin decomposition reconstructed from 31 fungal genomes.</title>
        <authorList>
            <person name="Floudas D."/>
            <person name="Binder M."/>
            <person name="Riley R."/>
            <person name="Barry K."/>
            <person name="Blanchette R.A."/>
            <person name="Henrissat B."/>
            <person name="Martinez A.T."/>
            <person name="Otillar R."/>
            <person name="Spatafora J.W."/>
            <person name="Yadav J.S."/>
            <person name="Aerts A."/>
            <person name="Benoit I."/>
            <person name="Boyd A."/>
            <person name="Carlson A."/>
            <person name="Copeland A."/>
            <person name="Coutinho P.M."/>
            <person name="de Vries R.P."/>
            <person name="Ferreira P."/>
            <person name="Findley K."/>
            <person name="Foster B."/>
            <person name="Gaskell J."/>
            <person name="Glotzer D."/>
            <person name="Gorecki P."/>
            <person name="Heitman J."/>
            <person name="Hesse C."/>
            <person name="Hori C."/>
            <person name="Igarashi K."/>
            <person name="Jurgens J.A."/>
            <person name="Kallen N."/>
            <person name="Kersten P."/>
            <person name="Kohler A."/>
            <person name="Kuees U."/>
            <person name="Kumar T.K.A."/>
            <person name="Kuo A."/>
            <person name="LaButti K."/>
            <person name="Larrondo L.F."/>
            <person name="Lindquist E."/>
            <person name="Ling A."/>
            <person name="Lombard V."/>
            <person name="Lucas S."/>
            <person name="Lundell T."/>
            <person name="Martin R."/>
            <person name="McLaughlin D.J."/>
            <person name="Morgenstern I."/>
            <person name="Morin E."/>
            <person name="Murat C."/>
            <person name="Nagy L.G."/>
            <person name="Nolan M."/>
            <person name="Ohm R.A."/>
            <person name="Patyshakuliyeva A."/>
            <person name="Rokas A."/>
            <person name="Ruiz-Duenas F.J."/>
            <person name="Sabat G."/>
            <person name="Salamov A."/>
            <person name="Samejima M."/>
            <person name="Schmutz J."/>
            <person name="Slot J.C."/>
            <person name="St John F."/>
            <person name="Stenlid J."/>
            <person name="Sun H."/>
            <person name="Sun S."/>
            <person name="Syed K."/>
            <person name="Tsang A."/>
            <person name="Wiebenga A."/>
            <person name="Young D."/>
            <person name="Pisabarro A."/>
            <person name="Eastwood D.C."/>
            <person name="Martin F."/>
            <person name="Cullen D."/>
            <person name="Grigoriev I.V."/>
            <person name="Hibbett D.S."/>
        </authorList>
    </citation>
    <scope>NUCLEOTIDE SEQUENCE</scope>
    <source>
        <strain evidence="3">FP-58527</strain>
    </source>
</reference>
<dbReference type="HOGENOM" id="CLU_1959623_0_0_1"/>
<protein>
    <submittedName>
        <fullName evidence="2">Uncharacterized protein</fullName>
    </submittedName>
</protein>
<dbReference type="InParanoid" id="S8FQJ7"/>
<accession>S8FQJ7</accession>
<organism evidence="2 3">
    <name type="scientific">Fomitopsis schrenkii</name>
    <name type="common">Brown rot fungus</name>
    <dbReference type="NCBI Taxonomy" id="2126942"/>
    <lineage>
        <taxon>Eukaryota</taxon>
        <taxon>Fungi</taxon>
        <taxon>Dikarya</taxon>
        <taxon>Basidiomycota</taxon>
        <taxon>Agaricomycotina</taxon>
        <taxon>Agaricomycetes</taxon>
        <taxon>Polyporales</taxon>
        <taxon>Fomitopsis</taxon>
    </lineage>
</organism>
<feature type="compositionally biased region" description="Acidic residues" evidence="1">
    <location>
        <begin position="103"/>
        <end position="128"/>
    </location>
</feature>
<feature type="region of interest" description="Disordered" evidence="1">
    <location>
        <begin position="78"/>
        <end position="128"/>
    </location>
</feature>
<keyword evidence="3" id="KW-1185">Reference proteome</keyword>
<gene>
    <name evidence="2" type="ORF">FOMPIDRAFT_1116140</name>
</gene>
<dbReference type="OrthoDB" id="2786665at2759"/>
<proteinExistence type="predicted"/>
<dbReference type="EMBL" id="KE504130">
    <property type="protein sequence ID" value="EPT03541.1"/>
    <property type="molecule type" value="Genomic_DNA"/>
</dbReference>
<evidence type="ECO:0000313" key="3">
    <source>
        <dbReference type="Proteomes" id="UP000015241"/>
    </source>
</evidence>
<name>S8FQJ7_FOMSC</name>
<feature type="compositionally biased region" description="Basic and acidic residues" evidence="1">
    <location>
        <begin position="83"/>
        <end position="94"/>
    </location>
</feature>
<dbReference type="Proteomes" id="UP000015241">
    <property type="component" value="Unassembled WGS sequence"/>
</dbReference>
<dbReference type="AlphaFoldDB" id="S8FQJ7"/>